<proteinExistence type="predicted"/>
<name>A0A8H5EZ47_9AGAR</name>
<gene>
    <name evidence="1" type="ORF">D9619_012553</name>
</gene>
<evidence type="ECO:0000313" key="1">
    <source>
        <dbReference type="EMBL" id="KAF5317651.1"/>
    </source>
</evidence>
<dbReference type="EMBL" id="JAACJJ010000032">
    <property type="protein sequence ID" value="KAF5317651.1"/>
    <property type="molecule type" value="Genomic_DNA"/>
</dbReference>
<reference evidence="1 2" key="1">
    <citation type="journal article" date="2020" name="ISME J.">
        <title>Uncovering the hidden diversity of litter-decomposition mechanisms in mushroom-forming fungi.</title>
        <authorList>
            <person name="Floudas D."/>
            <person name="Bentzer J."/>
            <person name="Ahren D."/>
            <person name="Johansson T."/>
            <person name="Persson P."/>
            <person name="Tunlid A."/>
        </authorList>
    </citation>
    <scope>NUCLEOTIDE SEQUENCE [LARGE SCALE GENOMIC DNA]</scope>
    <source>
        <strain evidence="1 2">CBS 101986</strain>
    </source>
</reference>
<evidence type="ECO:0000313" key="2">
    <source>
        <dbReference type="Proteomes" id="UP000567179"/>
    </source>
</evidence>
<sequence>MEELQHMLMRWKKAETITSHPNRPHRRRVRKLKPCQSNMPSCSILAPGGRWLIVCTHDAAAYYYDLDAADPTQTSVLFPAQMSIPESQMANHEWHQVIGSETELIPGAETLSFRFAMSFLEYPDNYASTVQVWEVTLFFDPEYHSQCRLSAHRTASISFDTALGYADVRCLSGEHLVVQIRVLCTNPGRNALVIFNWKEVQQRPSTFERRVILMDNVGFSLMYFDNVELSIEQTLLQYLGWCALMEYNLFVSMVNLEVYDYRHFEVTTSWSPENYNDNVRAIASVPGQHIDFSQPVNIQAATGTTKVVLARSWDMHRDKVIMVPLDNEYRFTPNFYPKVIGSFPLGPDFVSSFSSKRRLGYRHGIAIDNRTLQIIEYKQASASRSEASDAGIVNWDIGIDPEASFIANYDESIGRLILGDDTATLSIVDLAL</sequence>
<keyword evidence="2" id="KW-1185">Reference proteome</keyword>
<protein>
    <submittedName>
        <fullName evidence="1">Uncharacterized protein</fullName>
    </submittedName>
</protein>
<comment type="caution">
    <text evidence="1">The sequence shown here is derived from an EMBL/GenBank/DDBJ whole genome shotgun (WGS) entry which is preliminary data.</text>
</comment>
<accession>A0A8H5EZ47</accession>
<dbReference type="Proteomes" id="UP000567179">
    <property type="component" value="Unassembled WGS sequence"/>
</dbReference>
<organism evidence="1 2">
    <name type="scientific">Psilocybe cf. subviscida</name>
    <dbReference type="NCBI Taxonomy" id="2480587"/>
    <lineage>
        <taxon>Eukaryota</taxon>
        <taxon>Fungi</taxon>
        <taxon>Dikarya</taxon>
        <taxon>Basidiomycota</taxon>
        <taxon>Agaricomycotina</taxon>
        <taxon>Agaricomycetes</taxon>
        <taxon>Agaricomycetidae</taxon>
        <taxon>Agaricales</taxon>
        <taxon>Agaricineae</taxon>
        <taxon>Strophariaceae</taxon>
        <taxon>Psilocybe</taxon>
    </lineage>
</organism>
<dbReference type="AlphaFoldDB" id="A0A8H5EZ47"/>